<dbReference type="InterPro" id="IPR057860">
    <property type="entry name" value="HEAT_RRP12_N"/>
</dbReference>
<feature type="domain" description="RRP12 N-terminal HEAT" evidence="6">
    <location>
        <begin position="55"/>
        <end position="316"/>
    </location>
</feature>
<keyword evidence="3" id="KW-0539">Nucleus</keyword>
<name>A0A2X0M5F3_9BASI</name>
<gene>
    <name evidence="7" type="primary">BQ5605_C003g02544</name>
    <name evidence="7" type="ORF">BQ5605_C003G02544</name>
</gene>
<dbReference type="SUPFAM" id="SSF48371">
    <property type="entry name" value="ARM repeat"/>
    <property type="match status" value="1"/>
</dbReference>
<evidence type="ECO:0000256" key="1">
    <source>
        <dbReference type="ARBA" id="ARBA00004123"/>
    </source>
</evidence>
<feature type="compositionally biased region" description="Basic residues" evidence="4">
    <location>
        <begin position="1307"/>
        <end position="1318"/>
    </location>
</feature>
<dbReference type="InterPro" id="IPR016024">
    <property type="entry name" value="ARM-type_fold"/>
</dbReference>
<sequence>MSESDPQPWQVAFNKVRTQTTAGVAAVRRPATLLVAIEATLAPSSQDSAATGSVPPAAYLAALVSTLNQLAGDSEAAKETGEKRQLLEATLYLLSILSPHLEASILRPQVMTIIPTLPPLFTSFMGHAPAVKSLLAIGQAGLSILSTSVLEKDLHVRTTYAAILSLCEDARPKVRRRAQEAVQDLLKKPPPPSIVHPYMTESANWILNKLQDAVKGAKRGGKKEANAPAVQVGQGQKKAQMIAKEVGGIEYEASGGAGDESRAIALLTFVRNLGKAWSDEATPSLLPILLSTLTLSSQHLTLAALTLLSHLFSASRSADSLSSNSVQETLLALLDAKPRGGSGETNEKLLAGWVEGVGEGLVAFARTNPESAQKQAVETFKEVLPILSTAQSPALRTATEAACEMVIRHCLLDRDVLAAVEVVRKKGTNGDVELQGTKEGQATLTVVQVLEKAITSPRFAAAAQPHVLALAKALFLRLRVRIPSATNSAQADPAASILLRKTLFLLSKLREDSHFEWKRALEDVLDAAIKVCGPESVLAVLPLGLEEGANPAKAKAWLLPLLKPAITNTRLAHFKTTFVPLSAELFAKAEKAKEAQRGMEAKVWETLVGQVWALLPGYCEYPVDLVEQVDAGFLGLIANVVYAQPMLRPAVFKALSTLVGTTKTLAQSTSPSELLYAQFGLTPQEGKKALRHLQALAETVLGISFNVYGKMARGEGGYILSTVGEWLAILPERELIATFERVKGLLKQALEAQPRFTGTNKSSMQKDESGVISPLHALLDILITMIPCAGPFEKSFFELAMGDELLKAEDAAVQKKAYRILARLAEERGGKVLEGRVGEVLESLVEGKSGVAQGAKRDRVLLLSTLVPLLPSDSLHHIPSLIPEAVLGTKESNERTREAAYELVVGMATKMQQGGTLARHKVKGMRDEDVEGAEGAEGMEEDDVPASVEEFVTMLSAGLAGISPHMISATITSLSRVMFEFHAQIPDTTLQQVVETLVVFLSSPNREIVRSALGFIKVCLVVLDGSLLEPSLPQLVPNLINWSHEHSNHFKVKVRHLLERLMRKFGHEKVERYAPEEDRKLVGNLRKKMMRSKKKKVAAAQARGEDDDGSEVEVSIRRSLEGAGRFVYFGITDFDVILGRFFAQAAPRANTRSAYDDVLYGSDSDASSGASDNEQGPSTVDPTQTAPSGVKNRKSQMRKQKQRDEGTFIHEDADEVLDLLDDRMMSNISAGQGIKGRKERKDLERHFKTDEKSGRMRFDEDGERQEGGEVRMRDQEAAGGVEASSSMGAYLEAMRGEDGHTLDAKGKAKFNKTQGKRARSGEFDDDDVQMNDGTNAGAKRKKKGGPSSRETVRVGQEFKAKRAGGDVKKNGMEPYAFVPLQAVAGKKAKGGLKIGLTGLKRAGGGKRS</sequence>
<feature type="compositionally biased region" description="Basic residues" evidence="4">
    <location>
        <begin position="1191"/>
        <end position="1201"/>
    </location>
</feature>
<feature type="region of interest" description="Disordered" evidence="4">
    <location>
        <begin position="1163"/>
        <end position="1209"/>
    </location>
</feature>
<evidence type="ECO:0000259" key="6">
    <source>
        <dbReference type="Pfam" id="PF25772"/>
    </source>
</evidence>
<feature type="region of interest" description="Disordered" evidence="4">
    <location>
        <begin position="1230"/>
        <end position="1285"/>
    </location>
</feature>
<reference evidence="7 8" key="1">
    <citation type="submission" date="2016-11" db="EMBL/GenBank/DDBJ databases">
        <authorList>
            <person name="Jaros S."/>
            <person name="Januszkiewicz K."/>
            <person name="Wedrychowicz H."/>
        </authorList>
    </citation>
    <scope>NUCLEOTIDE SEQUENCE [LARGE SCALE GENOMIC DNA]</scope>
</reference>
<organism evidence="7 8">
    <name type="scientific">Microbotryum silenes-dioicae</name>
    <dbReference type="NCBI Taxonomy" id="796604"/>
    <lineage>
        <taxon>Eukaryota</taxon>
        <taxon>Fungi</taxon>
        <taxon>Dikarya</taxon>
        <taxon>Basidiomycota</taxon>
        <taxon>Pucciniomycotina</taxon>
        <taxon>Microbotryomycetes</taxon>
        <taxon>Microbotryales</taxon>
        <taxon>Microbotryaceae</taxon>
        <taxon>Microbotryum</taxon>
    </lineage>
</organism>
<comment type="subcellular location">
    <subcellularLocation>
        <location evidence="1">Nucleus</location>
    </subcellularLocation>
</comment>
<evidence type="ECO:0000256" key="3">
    <source>
        <dbReference type="ARBA" id="ARBA00023242"/>
    </source>
</evidence>
<dbReference type="Gene3D" id="1.25.10.10">
    <property type="entry name" value="Leucine-rich Repeat Variant"/>
    <property type="match status" value="1"/>
</dbReference>
<dbReference type="Pfam" id="PF08161">
    <property type="entry name" value="RRP12_HEAT"/>
    <property type="match status" value="1"/>
</dbReference>
<accession>A0A2X0M5F3</accession>
<dbReference type="EMBL" id="FQNC01000042">
    <property type="protein sequence ID" value="SGY41722.1"/>
    <property type="molecule type" value="Genomic_DNA"/>
</dbReference>
<dbReference type="InterPro" id="IPR012978">
    <property type="entry name" value="HEAT_RRP12"/>
</dbReference>
<evidence type="ECO:0000256" key="2">
    <source>
        <dbReference type="ARBA" id="ARBA00007690"/>
    </source>
</evidence>
<dbReference type="STRING" id="796604.A0A2X0M5F3"/>
<feature type="domain" description="RRP12 HEAT" evidence="5">
    <location>
        <begin position="391"/>
        <end position="710"/>
    </location>
</feature>
<dbReference type="InterPro" id="IPR052087">
    <property type="entry name" value="RRP12"/>
</dbReference>
<feature type="compositionally biased region" description="Low complexity" evidence="4">
    <location>
        <begin position="1163"/>
        <end position="1172"/>
    </location>
</feature>
<feature type="region of interest" description="Disordered" evidence="4">
    <location>
        <begin position="1301"/>
        <end position="1353"/>
    </location>
</feature>
<comment type="similarity">
    <text evidence="2">Belongs to the RRP12 family.</text>
</comment>
<feature type="compositionally biased region" description="Basic and acidic residues" evidence="4">
    <location>
        <begin position="1239"/>
        <end position="1276"/>
    </location>
</feature>
<keyword evidence="8" id="KW-1185">Reference proteome</keyword>
<dbReference type="Pfam" id="PF25772">
    <property type="entry name" value="HEAT_RRP12_N"/>
    <property type="match status" value="1"/>
</dbReference>
<feature type="compositionally biased region" description="Polar residues" evidence="4">
    <location>
        <begin position="1173"/>
        <end position="1187"/>
    </location>
</feature>
<evidence type="ECO:0000259" key="5">
    <source>
        <dbReference type="Pfam" id="PF08161"/>
    </source>
</evidence>
<evidence type="ECO:0000313" key="8">
    <source>
        <dbReference type="Proteomes" id="UP000249464"/>
    </source>
</evidence>
<evidence type="ECO:0000313" key="7">
    <source>
        <dbReference type="EMBL" id="SGY41722.1"/>
    </source>
</evidence>
<protein>
    <submittedName>
        <fullName evidence="7">BQ5605_C003g02544 protein</fullName>
    </submittedName>
</protein>
<evidence type="ECO:0000256" key="4">
    <source>
        <dbReference type="SAM" id="MobiDB-lite"/>
    </source>
</evidence>
<dbReference type="PANTHER" id="PTHR48287:SF1">
    <property type="entry name" value="ARM REPEAT SUPERFAMILY PROTEIN"/>
    <property type="match status" value="1"/>
</dbReference>
<dbReference type="PANTHER" id="PTHR48287">
    <property type="entry name" value="ARM REPEAT SUPERFAMILY PROTEIN"/>
    <property type="match status" value="1"/>
</dbReference>
<proteinExistence type="inferred from homology"/>
<feature type="region of interest" description="Disordered" evidence="4">
    <location>
        <begin position="1092"/>
        <end position="1113"/>
    </location>
</feature>
<dbReference type="InterPro" id="IPR011989">
    <property type="entry name" value="ARM-like"/>
</dbReference>
<dbReference type="Proteomes" id="UP000249464">
    <property type="component" value="Unassembled WGS sequence"/>
</dbReference>
<dbReference type="GO" id="GO:0005634">
    <property type="term" value="C:nucleus"/>
    <property type="evidence" value="ECO:0007669"/>
    <property type="project" value="UniProtKB-SubCell"/>
</dbReference>